<dbReference type="InterPro" id="IPR006626">
    <property type="entry name" value="PbH1"/>
</dbReference>
<protein>
    <submittedName>
        <fullName evidence="2">Copper-binding periplasmic protein</fullName>
    </submittedName>
</protein>
<dbReference type="InterPro" id="IPR007742">
    <property type="entry name" value="NosD_dom"/>
</dbReference>
<sequence>MRRAGATRVGRIGALLIAAVALAGGMLALLSGGAGAPVAAAVPARPQPLPLLQPLIDAVPSGGTLRLPAGRYQGPAQITRPMVLDGGGAATIEGDGRSTVLVVQADGVTVRGLHLRGSGDSQDRVDAGLELSGADLLAEDNTLEDVLFGLHLKGVSRSLVRGNRVTGKPLTPGMRGDALRLWNSRHNRVEDNRFERGRDLTLINSPDNQLRRNHFTDGRYGLHAVFSPRLLAEGNRLSHTGTGIVVLYSPALTLRGNQIAHALTDGGAGIVLKDSHDSLIEGNEVLHCAVGFKLDTGVEGRGHLQVRGNHFAHNIIGMFFYGEAGQDHFSGSRYTNNLTTVAVSAPGAGASHQWSGNDWDEYLGFDRDHDGRGDTPHDVLLFADRIWMETPLATFFRASPALELLDFLERLAPFTSPYRVLRDPSPRMAAPASSAS</sequence>
<dbReference type="Pfam" id="PF05048">
    <property type="entry name" value="NosD"/>
    <property type="match status" value="1"/>
</dbReference>
<dbReference type="Gene3D" id="2.160.20.10">
    <property type="entry name" value="Single-stranded right-handed beta-helix, Pectin lyase-like"/>
    <property type="match status" value="1"/>
</dbReference>
<dbReference type="SUPFAM" id="SSF51126">
    <property type="entry name" value="Pectin lyase-like"/>
    <property type="match status" value="1"/>
</dbReference>
<dbReference type="SMART" id="SM00710">
    <property type="entry name" value="PbH1"/>
    <property type="match status" value="8"/>
</dbReference>
<reference evidence="2" key="1">
    <citation type="submission" date="2022-04" db="EMBL/GenBank/DDBJ databases">
        <title>Whole genome sequence of Sphaerotilus sp. FB-5.</title>
        <authorList>
            <person name="Takeda M."/>
            <person name="Narihara S."/>
            <person name="Akimoto M."/>
            <person name="Akimoto R."/>
            <person name="Nishiyashiki S."/>
            <person name="Murakami T."/>
        </authorList>
    </citation>
    <scope>NUCLEOTIDE SEQUENCE</scope>
    <source>
        <strain evidence="2">FB-5</strain>
    </source>
</reference>
<keyword evidence="3" id="KW-1185">Reference proteome</keyword>
<dbReference type="InterPro" id="IPR012334">
    <property type="entry name" value="Pectin_lyas_fold"/>
</dbReference>
<organism evidence="2 3">
    <name type="scientific">Sphaerotilus microaerophilus</name>
    <dbReference type="NCBI Taxonomy" id="2914710"/>
    <lineage>
        <taxon>Bacteria</taxon>
        <taxon>Pseudomonadati</taxon>
        <taxon>Pseudomonadota</taxon>
        <taxon>Betaproteobacteria</taxon>
        <taxon>Burkholderiales</taxon>
        <taxon>Sphaerotilaceae</taxon>
        <taxon>Sphaerotilus</taxon>
    </lineage>
</organism>
<dbReference type="Proteomes" id="UP001057498">
    <property type="component" value="Chromosome"/>
</dbReference>
<feature type="domain" description="Carbohydrate-binding/sugar hydrolysis" evidence="1">
    <location>
        <begin position="59"/>
        <end position="225"/>
    </location>
</feature>
<dbReference type="InterPro" id="IPR026464">
    <property type="entry name" value="NosD_copper_fam"/>
</dbReference>
<dbReference type="InterPro" id="IPR006633">
    <property type="entry name" value="Carb-bd_sugar_hydrolysis-dom"/>
</dbReference>
<gene>
    <name evidence="2" type="primary">nosD_1</name>
    <name evidence="2" type="ORF">CATMQ487_46670</name>
</gene>
<dbReference type="NCBIfam" id="TIGR04247">
    <property type="entry name" value="NosD_copper_fam"/>
    <property type="match status" value="1"/>
</dbReference>
<accession>A0ABN6PTH8</accession>
<evidence type="ECO:0000259" key="1">
    <source>
        <dbReference type="SMART" id="SM00722"/>
    </source>
</evidence>
<evidence type="ECO:0000313" key="2">
    <source>
        <dbReference type="EMBL" id="BDI07697.1"/>
    </source>
</evidence>
<dbReference type="InterPro" id="IPR011050">
    <property type="entry name" value="Pectin_lyase_fold/virulence"/>
</dbReference>
<dbReference type="SMART" id="SM00722">
    <property type="entry name" value="CASH"/>
    <property type="match status" value="1"/>
</dbReference>
<dbReference type="EMBL" id="AP025730">
    <property type="protein sequence ID" value="BDI07697.1"/>
    <property type="molecule type" value="Genomic_DNA"/>
</dbReference>
<proteinExistence type="predicted"/>
<evidence type="ECO:0000313" key="3">
    <source>
        <dbReference type="Proteomes" id="UP001057498"/>
    </source>
</evidence>
<name>A0ABN6PTH8_9BURK</name>